<sequence length="182" mass="19554">MNFIKTSIFITALVAAHPTLHAEVYKSVNEAGVIEYSDQPREGAEKIKVKNPQSITLPKGADVFSTQNSAIDTRTSSSTAYQSITITQPANDSAFNSGNGQVSISSETMPALQANHSIQLVMDGTPYNSNQSGSFSLSNVDRGTHQLQVNIIDSTGETIISSDITSFTLHRPQVPRKAPKSN</sequence>
<dbReference type="InterPro" id="IPR013783">
    <property type="entry name" value="Ig-like_fold"/>
</dbReference>
<feature type="domain" description="DUF4124" evidence="1">
    <location>
        <begin position="13"/>
        <end position="56"/>
    </location>
</feature>
<evidence type="ECO:0000313" key="2">
    <source>
        <dbReference type="EMBL" id="UZE95773.1"/>
    </source>
</evidence>
<dbReference type="RefSeq" id="WP_265047263.1">
    <property type="nucleotide sequence ID" value="NZ_CP100390.1"/>
</dbReference>
<accession>A0ABY6N0Z2</accession>
<keyword evidence="3" id="KW-1185">Reference proteome</keyword>
<proteinExistence type="predicted"/>
<evidence type="ECO:0000259" key="1">
    <source>
        <dbReference type="Pfam" id="PF13511"/>
    </source>
</evidence>
<reference evidence="2" key="1">
    <citation type="submission" date="2022-06" db="EMBL/GenBank/DDBJ databases">
        <title>Alkalimarinus sp. nov., isolated from gut of a Alitta virens.</title>
        <authorList>
            <person name="Yang A.I."/>
            <person name="Shin N.-R."/>
        </authorList>
    </citation>
    <scope>NUCLEOTIDE SEQUENCE</scope>
    <source>
        <strain evidence="2">A2M4</strain>
    </source>
</reference>
<dbReference type="Proteomes" id="UP001163739">
    <property type="component" value="Chromosome"/>
</dbReference>
<name>A0ABY6N0Z2_9ALTE</name>
<dbReference type="Gene3D" id="2.60.40.10">
    <property type="entry name" value="Immunoglobulins"/>
    <property type="match status" value="1"/>
</dbReference>
<dbReference type="Pfam" id="PF13511">
    <property type="entry name" value="DUF4124"/>
    <property type="match status" value="1"/>
</dbReference>
<dbReference type="EMBL" id="CP100390">
    <property type="protein sequence ID" value="UZE95773.1"/>
    <property type="molecule type" value="Genomic_DNA"/>
</dbReference>
<gene>
    <name evidence="2" type="ORF">NKI27_17205</name>
</gene>
<dbReference type="InterPro" id="IPR025392">
    <property type="entry name" value="DUF4124"/>
</dbReference>
<evidence type="ECO:0000313" key="3">
    <source>
        <dbReference type="Proteomes" id="UP001163739"/>
    </source>
</evidence>
<protein>
    <submittedName>
        <fullName evidence="2">DUF4124 domain-containing protein</fullName>
    </submittedName>
</protein>
<organism evidence="2 3">
    <name type="scientific">Alkalimarinus alittae</name>
    <dbReference type="NCBI Taxonomy" id="2961619"/>
    <lineage>
        <taxon>Bacteria</taxon>
        <taxon>Pseudomonadati</taxon>
        <taxon>Pseudomonadota</taxon>
        <taxon>Gammaproteobacteria</taxon>
        <taxon>Alteromonadales</taxon>
        <taxon>Alteromonadaceae</taxon>
        <taxon>Alkalimarinus</taxon>
    </lineage>
</organism>